<reference evidence="9" key="1">
    <citation type="submission" date="2020-09" db="EMBL/GenBank/DDBJ databases">
        <title>Molecular phylogeny of Pavlovales.</title>
        <authorList>
            <person name="Yang E.C."/>
        </authorList>
    </citation>
    <scope>NUCLEOTIDE SEQUENCE</scope>
</reference>
<dbReference type="AlphaFoldDB" id="A0A7T1W6K1"/>
<keyword evidence="5" id="KW-0406">Ion transport</keyword>
<evidence type="ECO:0000256" key="7">
    <source>
        <dbReference type="ARBA" id="ARBA00023136"/>
    </source>
</evidence>
<dbReference type="GeneID" id="65333332"/>
<protein>
    <submittedName>
        <fullName evidence="9">ATP synthase F0 subunit b</fullName>
    </submittedName>
</protein>
<accession>A0A7T1W6K1</accession>
<dbReference type="GO" id="GO:0015986">
    <property type="term" value="P:proton motive force-driven ATP synthesis"/>
    <property type="evidence" value="ECO:0007669"/>
    <property type="project" value="InterPro"/>
</dbReference>
<dbReference type="Pfam" id="PF05405">
    <property type="entry name" value="Mt_ATP-synt_B"/>
    <property type="match status" value="1"/>
</dbReference>
<geneLocation type="mitochondrion" evidence="9"/>
<dbReference type="GO" id="GO:0015078">
    <property type="term" value="F:proton transmembrane transporter activity"/>
    <property type="evidence" value="ECO:0007669"/>
    <property type="project" value="InterPro"/>
</dbReference>
<keyword evidence="4" id="KW-0375">Hydrogen ion transport</keyword>
<keyword evidence="3" id="KW-0138">CF(0)</keyword>
<evidence type="ECO:0000256" key="2">
    <source>
        <dbReference type="ARBA" id="ARBA00022448"/>
    </source>
</evidence>
<evidence type="ECO:0000256" key="3">
    <source>
        <dbReference type="ARBA" id="ARBA00022547"/>
    </source>
</evidence>
<dbReference type="GO" id="GO:0031966">
    <property type="term" value="C:mitochondrial membrane"/>
    <property type="evidence" value="ECO:0007669"/>
    <property type="project" value="UniProtKB-SubCell"/>
</dbReference>
<keyword evidence="2" id="KW-0813">Transport</keyword>
<keyword evidence="6 9" id="KW-0496">Mitochondrion</keyword>
<comment type="subcellular location">
    <subcellularLocation>
        <location evidence="1">Mitochondrion membrane</location>
    </subcellularLocation>
</comment>
<dbReference type="InterPro" id="IPR008688">
    <property type="entry name" value="ATP_synth_Bsub_B/MI25"/>
</dbReference>
<evidence type="ECO:0000256" key="4">
    <source>
        <dbReference type="ARBA" id="ARBA00022781"/>
    </source>
</evidence>
<keyword evidence="8" id="KW-0812">Transmembrane</keyword>
<proteinExistence type="predicted"/>
<dbReference type="RefSeq" id="YP_010127217.1">
    <property type="nucleotide sequence ID" value="NC_056271.1"/>
</dbReference>
<evidence type="ECO:0000256" key="8">
    <source>
        <dbReference type="SAM" id="Phobius"/>
    </source>
</evidence>
<evidence type="ECO:0000313" key="9">
    <source>
        <dbReference type="EMBL" id="QPO84601.1"/>
    </source>
</evidence>
<dbReference type="EMBL" id="MW044629">
    <property type="protein sequence ID" value="QPO84601.1"/>
    <property type="molecule type" value="Genomic_DNA"/>
</dbReference>
<organism evidence="9">
    <name type="scientific">Diacronema viridis</name>
    <dbReference type="NCBI Taxonomy" id="2793420"/>
    <lineage>
        <taxon>Eukaryota</taxon>
        <taxon>Haptista</taxon>
        <taxon>Haptophyta</taxon>
        <taxon>Pavlovophyceae</taxon>
        <taxon>Pavlovales</taxon>
        <taxon>Pavlovaceae</taxon>
        <taxon>Diacronema</taxon>
    </lineage>
</organism>
<dbReference type="GO" id="GO:0045259">
    <property type="term" value="C:proton-transporting ATP synthase complex"/>
    <property type="evidence" value="ECO:0007669"/>
    <property type="project" value="UniProtKB-KW"/>
</dbReference>
<gene>
    <name evidence="9" type="primary">atp4</name>
</gene>
<evidence type="ECO:0000256" key="1">
    <source>
        <dbReference type="ARBA" id="ARBA00004325"/>
    </source>
</evidence>
<keyword evidence="8" id="KW-1133">Transmembrane helix</keyword>
<feature type="transmembrane region" description="Helical" evidence="8">
    <location>
        <begin position="30"/>
        <end position="54"/>
    </location>
</feature>
<evidence type="ECO:0000256" key="5">
    <source>
        <dbReference type="ARBA" id="ARBA00023065"/>
    </source>
</evidence>
<name>A0A7T1W6K1_9EUKA</name>
<evidence type="ECO:0000256" key="6">
    <source>
        <dbReference type="ARBA" id="ARBA00023128"/>
    </source>
</evidence>
<keyword evidence="7 8" id="KW-0472">Membrane</keyword>
<sequence length="204" mass="22190">MSQFNLKLISALIILGLGITEILVFNEEVFIFVCFFIFFNLISISAGSSISQIFQDIGNDLEKNFLQTSKEAKTAIASLVLSKEQALHSIVRVLIFLKAFRNIAVQKGMLLASESFVQNTQSCASALNAFQTRSSSDIHYLSNSVAQAFIINSKSALTSLHSKSGSPFSVVKGFSVSSKPKQKARLVDRLLGHGFLSASKSTLS</sequence>
<dbReference type="EMBL" id="MW044630">
    <property type="protein sequence ID" value="QPO84621.1"/>
    <property type="molecule type" value="Genomic_DNA"/>
</dbReference>